<feature type="region of interest" description="Disordered" evidence="1">
    <location>
        <begin position="1"/>
        <end position="52"/>
    </location>
</feature>
<organism evidence="2 3">
    <name type="scientific">Ananas comosus</name>
    <name type="common">Pineapple</name>
    <name type="synonym">Ananas ananas</name>
    <dbReference type="NCBI Taxonomy" id="4615"/>
    <lineage>
        <taxon>Eukaryota</taxon>
        <taxon>Viridiplantae</taxon>
        <taxon>Streptophyta</taxon>
        <taxon>Embryophyta</taxon>
        <taxon>Tracheophyta</taxon>
        <taxon>Spermatophyta</taxon>
        <taxon>Magnoliopsida</taxon>
        <taxon>Liliopsida</taxon>
        <taxon>Poales</taxon>
        <taxon>Bromeliaceae</taxon>
        <taxon>Bromelioideae</taxon>
        <taxon>Ananas</taxon>
    </lineage>
</organism>
<dbReference type="Gramene" id="Aco002267.1.mrna1">
    <property type="protein sequence ID" value="Aco002267.1.mrna1"/>
    <property type="gene ID" value="Aco002267.1.path1"/>
</dbReference>
<dbReference type="AlphaFoldDB" id="A0A199WB60"/>
<sequence length="88" mass="9540">MSSVSSCGAHTPAGHVSFLHSPMPPHPSDSRKYHRDPIRPPERSDTAEGAEEKIAKVPSLVASFPFVRPEISVDALLVIFLCINFEGS</sequence>
<dbReference type="EMBL" id="LSRQ01000006">
    <property type="protein sequence ID" value="OAY86120.1"/>
    <property type="molecule type" value="Genomic_DNA"/>
</dbReference>
<evidence type="ECO:0000313" key="3">
    <source>
        <dbReference type="Proteomes" id="UP000092600"/>
    </source>
</evidence>
<feature type="compositionally biased region" description="Basic and acidic residues" evidence="1">
    <location>
        <begin position="28"/>
        <end position="52"/>
    </location>
</feature>
<protein>
    <submittedName>
        <fullName evidence="2">Uncharacterized protein</fullName>
    </submittedName>
</protein>
<dbReference type="Proteomes" id="UP000092600">
    <property type="component" value="Unassembled WGS sequence"/>
</dbReference>
<comment type="caution">
    <text evidence="2">The sequence shown here is derived from an EMBL/GenBank/DDBJ whole genome shotgun (WGS) entry which is preliminary data.</text>
</comment>
<evidence type="ECO:0000313" key="2">
    <source>
        <dbReference type="EMBL" id="OAY86120.1"/>
    </source>
</evidence>
<accession>A0A199WB60</accession>
<gene>
    <name evidence="2" type="ORF">ACMD2_14874</name>
</gene>
<proteinExistence type="predicted"/>
<name>A0A199WB60_ANACO</name>
<reference evidence="2 3" key="1">
    <citation type="journal article" date="2016" name="DNA Res.">
        <title>The draft genome of MD-2 pineapple using hybrid error correction of long reads.</title>
        <authorList>
            <person name="Redwan R.M."/>
            <person name="Saidin A."/>
            <person name="Kumar S.V."/>
        </authorList>
    </citation>
    <scope>NUCLEOTIDE SEQUENCE [LARGE SCALE GENOMIC DNA]</scope>
    <source>
        <strain evidence="3">cv. MD2</strain>
        <tissue evidence="2">Leaf</tissue>
    </source>
</reference>
<evidence type="ECO:0000256" key="1">
    <source>
        <dbReference type="SAM" id="MobiDB-lite"/>
    </source>
</evidence>